<reference evidence="4 5" key="1">
    <citation type="journal article" date="2016" name="Proc. Natl. Acad. Sci. U.S.A.">
        <title>Comparative genomics of biotechnologically important yeasts.</title>
        <authorList>
            <person name="Riley R."/>
            <person name="Haridas S."/>
            <person name="Wolfe K.H."/>
            <person name="Lopes M.R."/>
            <person name="Hittinger C.T."/>
            <person name="Goeker M."/>
            <person name="Salamov A.A."/>
            <person name="Wisecaver J.H."/>
            <person name="Long T.M."/>
            <person name="Calvey C.H."/>
            <person name="Aerts A.L."/>
            <person name="Barry K.W."/>
            <person name="Choi C."/>
            <person name="Clum A."/>
            <person name="Coughlan A.Y."/>
            <person name="Deshpande S."/>
            <person name="Douglass A.P."/>
            <person name="Hanson S.J."/>
            <person name="Klenk H.-P."/>
            <person name="LaButti K.M."/>
            <person name="Lapidus A."/>
            <person name="Lindquist E.A."/>
            <person name="Lipzen A.M."/>
            <person name="Meier-Kolthoff J.P."/>
            <person name="Ohm R.A."/>
            <person name="Otillar R.P."/>
            <person name="Pangilinan J.L."/>
            <person name="Peng Y."/>
            <person name="Rokas A."/>
            <person name="Rosa C.A."/>
            <person name="Scheuner C."/>
            <person name="Sibirny A.A."/>
            <person name="Slot J.C."/>
            <person name="Stielow J.B."/>
            <person name="Sun H."/>
            <person name="Kurtzman C.P."/>
            <person name="Blackwell M."/>
            <person name="Grigoriev I.V."/>
            <person name="Jeffries T.W."/>
        </authorList>
    </citation>
    <scope>NUCLEOTIDE SEQUENCE [LARGE SCALE GENOMIC DNA]</scope>
    <source>
        <strain evidence="4 5">NRRL Y-2026</strain>
    </source>
</reference>
<dbReference type="EMBL" id="KV454006">
    <property type="protein sequence ID" value="ODQ44648.1"/>
    <property type="molecule type" value="Genomic_DNA"/>
</dbReference>
<evidence type="ECO:0000259" key="3">
    <source>
        <dbReference type="PROSITE" id="PS50172"/>
    </source>
</evidence>
<feature type="domain" description="BRCT" evidence="3">
    <location>
        <begin position="117"/>
        <end position="206"/>
    </location>
</feature>
<evidence type="ECO:0000313" key="4">
    <source>
        <dbReference type="EMBL" id="ODQ44648.1"/>
    </source>
</evidence>
<dbReference type="GO" id="GO:0033314">
    <property type="term" value="P:mitotic DNA replication checkpoint signaling"/>
    <property type="evidence" value="ECO:0007669"/>
    <property type="project" value="TreeGrafter"/>
</dbReference>
<evidence type="ECO:0000256" key="2">
    <source>
        <dbReference type="SAM" id="MobiDB-lite"/>
    </source>
</evidence>
<dbReference type="SMART" id="SM00292">
    <property type="entry name" value="BRCT"/>
    <property type="match status" value="4"/>
</dbReference>
<keyword evidence="1" id="KW-0677">Repeat</keyword>
<dbReference type="PROSITE" id="PS50172">
    <property type="entry name" value="BRCT"/>
    <property type="match status" value="3"/>
</dbReference>
<dbReference type="GeneID" id="30178548"/>
<dbReference type="OrthoDB" id="251770at2759"/>
<feature type="domain" description="BRCT" evidence="3">
    <location>
        <begin position="15"/>
        <end position="90"/>
    </location>
</feature>
<accession>A0A1E3NGF2</accession>
<name>A0A1E3NGF2_9ASCO</name>
<dbReference type="GO" id="GO:0006270">
    <property type="term" value="P:DNA replication initiation"/>
    <property type="evidence" value="ECO:0007669"/>
    <property type="project" value="TreeGrafter"/>
</dbReference>
<evidence type="ECO:0000256" key="1">
    <source>
        <dbReference type="ARBA" id="ARBA00022737"/>
    </source>
</evidence>
<feature type="domain" description="BRCT" evidence="3">
    <location>
        <begin position="262"/>
        <end position="348"/>
    </location>
</feature>
<dbReference type="Pfam" id="PF00533">
    <property type="entry name" value="BRCT"/>
    <property type="match status" value="3"/>
</dbReference>
<dbReference type="PANTHER" id="PTHR13561">
    <property type="entry name" value="DNA REPLICATION REGULATOR DPB11-RELATED"/>
    <property type="match status" value="1"/>
</dbReference>
<dbReference type="SUPFAM" id="SSF52113">
    <property type="entry name" value="BRCT domain"/>
    <property type="match status" value="4"/>
</dbReference>
<dbReference type="CDD" id="cd00027">
    <property type="entry name" value="BRCT"/>
    <property type="match status" value="1"/>
</dbReference>
<keyword evidence="5" id="KW-1185">Reference proteome</keyword>
<sequence length="651" mass="73033">MELLKGVPGLNESSRSNTLFGGVTFTTTDLSSKEKAQVASVVAVMGGNVKNDLTADTNVLIVGNINTAKSKYCLKNRTDVTLLYPDDLFDIYKRFQHSKSSGPKLTIQVLDDYPWPIFNSCLFCLSRLREVGNPCYAKNYITKLIDHFGGKSIASLTPKVTYLITDKREGKRYESALDWKINAIHPKWIIDCCNCQRILDPSLYDISKIHNPAAIGKNSHKKYRKVVDYASVEHNPIYGSLEMGNALIERSNEITKSSSIEDCKGLFKGLIFSCFGFTASHATKLSAVLKNNGAEIQEEYDLSVTHVIIPSSFTFDEVPPKVLALQSISDSKVVNEWFIERCLHYERLCNDSWSIPARKLRLDYKLKIHITGFAEMEHLHISKLIKNLNLTLQTKLTDECDFLVANLSSLGLSNVNSPQLFTYRFHDILNSRTDMKTASVSLTKKKINSAKKWNIPVVSLAFIWELAQTGVLPHVLDTQWCIFAPRSLRPAGNFLEYARSVSGGLFHKAEEPVNDEADQSGRYSFDLNNSDVDDVDDDDKNNNSDRRIYLGTEGSPTKLPVQLPSPRKNTAKKWPKLIGTASESQLKSAAAAAAAAADIDDEEDENYNFKGKRRLVFATDQGNNANDPQSYVEFEDDFGLEDIPMFKKRKK</sequence>
<dbReference type="AlphaFoldDB" id="A0A1E3NGF2"/>
<feature type="region of interest" description="Disordered" evidence="2">
    <location>
        <begin position="511"/>
        <end position="571"/>
    </location>
</feature>
<dbReference type="Proteomes" id="UP000094455">
    <property type="component" value="Unassembled WGS sequence"/>
</dbReference>
<dbReference type="RefSeq" id="XP_019015761.1">
    <property type="nucleotide sequence ID" value="XM_019161861.1"/>
</dbReference>
<dbReference type="PANTHER" id="PTHR13561:SF20">
    <property type="entry name" value="DNA TOPOISOMERASE 2-BINDING PROTEIN 1"/>
    <property type="match status" value="1"/>
</dbReference>
<proteinExistence type="predicted"/>
<dbReference type="STRING" id="763406.A0A1E3NGF2"/>
<dbReference type="GO" id="GO:0007095">
    <property type="term" value="P:mitotic G2 DNA damage checkpoint signaling"/>
    <property type="evidence" value="ECO:0007669"/>
    <property type="project" value="TreeGrafter"/>
</dbReference>
<protein>
    <recommendedName>
        <fullName evidence="3">BRCT domain-containing protein</fullName>
    </recommendedName>
</protein>
<dbReference type="InterPro" id="IPR001357">
    <property type="entry name" value="BRCT_dom"/>
</dbReference>
<gene>
    <name evidence="4" type="ORF">PICMEDRAFT_18057</name>
</gene>
<dbReference type="Gene3D" id="3.40.50.10190">
    <property type="entry name" value="BRCT domain"/>
    <property type="match status" value="4"/>
</dbReference>
<dbReference type="InterPro" id="IPR036420">
    <property type="entry name" value="BRCT_dom_sf"/>
</dbReference>
<evidence type="ECO:0000313" key="5">
    <source>
        <dbReference type="Proteomes" id="UP000094455"/>
    </source>
</evidence>
<organism evidence="4 5">
    <name type="scientific">Pichia membranifaciens NRRL Y-2026</name>
    <dbReference type="NCBI Taxonomy" id="763406"/>
    <lineage>
        <taxon>Eukaryota</taxon>
        <taxon>Fungi</taxon>
        <taxon>Dikarya</taxon>
        <taxon>Ascomycota</taxon>
        <taxon>Saccharomycotina</taxon>
        <taxon>Pichiomycetes</taxon>
        <taxon>Pichiales</taxon>
        <taxon>Pichiaceae</taxon>
        <taxon>Pichia</taxon>
    </lineage>
</organism>